<accession>G8QT15</accession>
<dbReference type="KEGG" id="sgp:SpiGrapes_0056"/>
<evidence type="ECO:0000313" key="1">
    <source>
        <dbReference type="EMBL" id="AEV27920.1"/>
    </source>
</evidence>
<dbReference type="EMBL" id="CP003155">
    <property type="protein sequence ID" value="AEV27920.1"/>
    <property type="molecule type" value="Genomic_DNA"/>
</dbReference>
<organism evidence="1 2">
    <name type="scientific">Sphaerochaeta pleomorpha (strain ATCC BAA-1885 / DSM 22778 / Grapes)</name>
    <dbReference type="NCBI Taxonomy" id="158190"/>
    <lineage>
        <taxon>Bacteria</taxon>
        <taxon>Pseudomonadati</taxon>
        <taxon>Spirochaetota</taxon>
        <taxon>Spirochaetia</taxon>
        <taxon>Spirochaetales</taxon>
        <taxon>Sphaerochaetaceae</taxon>
        <taxon>Sphaerochaeta</taxon>
    </lineage>
</organism>
<evidence type="ECO:0008006" key="3">
    <source>
        <dbReference type="Google" id="ProtNLM"/>
    </source>
</evidence>
<evidence type="ECO:0000313" key="2">
    <source>
        <dbReference type="Proteomes" id="UP000005632"/>
    </source>
</evidence>
<sequence>MKKSRVLSSSLLVAMVVLLVLQSCSMQSLEFETGSLKITMESGDEWLHDYPLLGPIAMKNPPTFALWVTDESDNYIDTIFVTKKFGEVSWIANDDPREEALPLYSFVRGGQPTKETPAPDEITGATPLASSSYKVIPSSDLKKCKLYLEINHSLDYNSFFLEGVNDMNASNYSGGIGGSGQPALVYCAVIDRESDASKTVEFELVGYSEPGKAGNGTIYTDLSQITTAKDIVKTVKVQVL</sequence>
<dbReference type="STRING" id="158190.SpiGrapes_0056"/>
<keyword evidence="2" id="KW-1185">Reference proteome</keyword>
<name>G8QT15_SPHPG</name>
<dbReference type="eggNOG" id="ENOG502ZB8J">
    <property type="taxonomic scope" value="Bacteria"/>
</dbReference>
<dbReference type="HOGENOM" id="CLU_100962_0_0_12"/>
<proteinExistence type="predicted"/>
<reference evidence="1 2" key="1">
    <citation type="submission" date="2011-11" db="EMBL/GenBank/DDBJ databases">
        <title>Complete sequence of Spirochaeta sp. grapes.</title>
        <authorList>
            <consortium name="US DOE Joint Genome Institute"/>
            <person name="Lucas S."/>
            <person name="Han J."/>
            <person name="Lapidus A."/>
            <person name="Cheng J.-F."/>
            <person name="Goodwin L."/>
            <person name="Pitluck S."/>
            <person name="Peters L."/>
            <person name="Ovchinnikova G."/>
            <person name="Munk A.C."/>
            <person name="Detter J.C."/>
            <person name="Han C."/>
            <person name="Tapia R."/>
            <person name="Land M."/>
            <person name="Hauser L."/>
            <person name="Kyrpides N."/>
            <person name="Ivanova N."/>
            <person name="Pagani I."/>
            <person name="Ritalahtilisa K."/>
            <person name="Loeffler F."/>
            <person name="Woyke T."/>
        </authorList>
    </citation>
    <scope>NUCLEOTIDE SEQUENCE [LARGE SCALE GENOMIC DNA]</scope>
    <source>
        <strain evidence="2">ATCC BAA-1885 / DSM 22778 / Grapes</strain>
    </source>
</reference>
<protein>
    <recommendedName>
        <fullName evidence="3">Lipoprotein</fullName>
    </recommendedName>
</protein>
<dbReference type="AlphaFoldDB" id="G8QT15"/>
<gene>
    <name evidence="1" type="ordered locus">SpiGrapes_0056</name>
</gene>
<dbReference type="PROSITE" id="PS51257">
    <property type="entry name" value="PROKAR_LIPOPROTEIN"/>
    <property type="match status" value="1"/>
</dbReference>
<dbReference type="Proteomes" id="UP000005632">
    <property type="component" value="Chromosome"/>
</dbReference>